<feature type="domain" description="Cadherin" evidence="11">
    <location>
        <begin position="76"/>
        <end position="190"/>
    </location>
</feature>
<dbReference type="GO" id="GO:0001736">
    <property type="term" value="P:establishment of planar polarity"/>
    <property type="evidence" value="ECO:0007669"/>
    <property type="project" value="UniProtKB-ARBA"/>
</dbReference>
<dbReference type="InterPro" id="IPR000742">
    <property type="entry name" value="EGF"/>
</dbReference>
<dbReference type="SUPFAM" id="SSF49313">
    <property type="entry name" value="Cadherin-like"/>
    <property type="match status" value="3"/>
</dbReference>
<dbReference type="CDD" id="cd11304">
    <property type="entry name" value="Cadherin_repeat"/>
    <property type="match status" value="2"/>
</dbReference>
<dbReference type="PROSITE" id="PS00010">
    <property type="entry name" value="ASX_HYDROXYL"/>
    <property type="match status" value="1"/>
</dbReference>
<name>A0A423U3L1_PENVA</name>
<evidence type="ECO:0000256" key="2">
    <source>
        <dbReference type="ARBA" id="ARBA00022729"/>
    </source>
</evidence>
<keyword evidence="13" id="KW-1185">Reference proteome</keyword>
<reference evidence="12 13" key="2">
    <citation type="submission" date="2019-01" db="EMBL/GenBank/DDBJ databases">
        <title>The decoding of complex shrimp genome reveals the adaptation for benthos swimmer, frequently molting mechanism and breeding impact on genome.</title>
        <authorList>
            <person name="Sun Y."/>
            <person name="Gao Y."/>
            <person name="Yu Y."/>
        </authorList>
    </citation>
    <scope>NUCLEOTIDE SEQUENCE [LARGE SCALE GENOMIC DNA]</scope>
    <source>
        <tissue evidence="12">Muscle</tissue>
    </source>
</reference>
<comment type="caution">
    <text evidence="12">The sequence shown here is derived from an EMBL/GenBank/DDBJ whole genome shotgun (WGS) entry which is preliminary data.</text>
</comment>
<keyword evidence="1 6" id="KW-0245">EGF-like domain</keyword>
<evidence type="ECO:0000256" key="6">
    <source>
        <dbReference type="PROSITE-ProRule" id="PRU00076"/>
    </source>
</evidence>
<feature type="disulfide bond" evidence="6">
    <location>
        <begin position="1033"/>
        <end position="1042"/>
    </location>
</feature>
<evidence type="ECO:0000256" key="5">
    <source>
        <dbReference type="PROSITE-ProRule" id="PRU00043"/>
    </source>
</evidence>
<dbReference type="Gene3D" id="2.10.25.10">
    <property type="entry name" value="Laminin"/>
    <property type="match status" value="3"/>
</dbReference>
<protein>
    <submittedName>
        <fullName evidence="12">Putative neural-cadherin</fullName>
    </submittedName>
</protein>
<feature type="compositionally biased region" description="Basic and acidic residues" evidence="7">
    <location>
        <begin position="1241"/>
        <end position="1252"/>
    </location>
</feature>
<dbReference type="SMART" id="SM00179">
    <property type="entry name" value="EGF_CA"/>
    <property type="match status" value="2"/>
</dbReference>
<dbReference type="PROSITE" id="PS50268">
    <property type="entry name" value="CADHERIN_2"/>
    <property type="match status" value="2"/>
</dbReference>
<dbReference type="PROSITE" id="PS00022">
    <property type="entry name" value="EGF_1"/>
    <property type="match status" value="3"/>
</dbReference>
<keyword evidence="8" id="KW-0472">Membrane</keyword>
<dbReference type="PANTHER" id="PTHR12916">
    <property type="entry name" value="CYTOCHROME C OXIDASE POLYPEPTIDE VIC-2"/>
    <property type="match status" value="1"/>
</dbReference>
<dbReference type="GO" id="GO:0048513">
    <property type="term" value="P:animal organ development"/>
    <property type="evidence" value="ECO:0007669"/>
    <property type="project" value="UniProtKB-ARBA"/>
</dbReference>
<dbReference type="Pfam" id="PF00008">
    <property type="entry name" value="EGF"/>
    <property type="match status" value="1"/>
</dbReference>
<keyword evidence="8" id="KW-1133">Transmembrane helix</keyword>
<feature type="region of interest" description="Disordered" evidence="7">
    <location>
        <begin position="1232"/>
        <end position="1284"/>
    </location>
</feature>
<dbReference type="Proteomes" id="UP000283509">
    <property type="component" value="Unassembled WGS sequence"/>
</dbReference>
<dbReference type="SUPFAM" id="SSF57196">
    <property type="entry name" value="EGF/Laminin"/>
    <property type="match status" value="1"/>
</dbReference>
<dbReference type="InterPro" id="IPR015919">
    <property type="entry name" value="Cadherin-like_sf"/>
</dbReference>
<dbReference type="InterPro" id="IPR001881">
    <property type="entry name" value="EGF-like_Ca-bd_dom"/>
</dbReference>
<feature type="region of interest" description="Disordered" evidence="7">
    <location>
        <begin position="1339"/>
        <end position="1376"/>
    </location>
</feature>
<keyword evidence="2" id="KW-0732">Signal</keyword>
<proteinExistence type="predicted"/>
<accession>A0A423U3L1</accession>
<dbReference type="PANTHER" id="PTHR12916:SF4">
    <property type="entry name" value="UNINFLATABLE, ISOFORM C"/>
    <property type="match status" value="1"/>
</dbReference>
<dbReference type="EMBL" id="QCYY01000705">
    <property type="protein sequence ID" value="ROT83285.1"/>
    <property type="molecule type" value="Genomic_DNA"/>
</dbReference>
<evidence type="ECO:0000256" key="4">
    <source>
        <dbReference type="ARBA" id="ARBA00023157"/>
    </source>
</evidence>
<evidence type="ECO:0000256" key="8">
    <source>
        <dbReference type="SAM" id="Phobius"/>
    </source>
</evidence>
<evidence type="ECO:0000259" key="11">
    <source>
        <dbReference type="PROSITE" id="PS50268"/>
    </source>
</evidence>
<feature type="transmembrane region" description="Helical" evidence="8">
    <location>
        <begin position="1058"/>
        <end position="1079"/>
    </location>
</feature>
<keyword evidence="8" id="KW-0812">Transmembrane</keyword>
<dbReference type="PROSITE" id="PS50026">
    <property type="entry name" value="EGF_3"/>
    <property type="match status" value="3"/>
</dbReference>
<keyword evidence="5" id="KW-0106">Calcium</keyword>
<evidence type="ECO:0000256" key="1">
    <source>
        <dbReference type="ARBA" id="ARBA00022536"/>
    </source>
</evidence>
<organism evidence="12 13">
    <name type="scientific">Penaeus vannamei</name>
    <name type="common">Whiteleg shrimp</name>
    <name type="synonym">Litopenaeus vannamei</name>
    <dbReference type="NCBI Taxonomy" id="6689"/>
    <lineage>
        <taxon>Eukaryota</taxon>
        <taxon>Metazoa</taxon>
        <taxon>Ecdysozoa</taxon>
        <taxon>Arthropoda</taxon>
        <taxon>Crustacea</taxon>
        <taxon>Multicrustacea</taxon>
        <taxon>Malacostraca</taxon>
        <taxon>Eumalacostraca</taxon>
        <taxon>Eucarida</taxon>
        <taxon>Decapoda</taxon>
        <taxon>Dendrobranchiata</taxon>
        <taxon>Penaeoidea</taxon>
        <taxon>Penaeidae</taxon>
        <taxon>Penaeus</taxon>
    </lineage>
</organism>
<feature type="disulfide bond" evidence="6">
    <location>
        <begin position="507"/>
        <end position="516"/>
    </location>
</feature>
<feature type="domain" description="Laminin G" evidence="9">
    <location>
        <begin position="520"/>
        <end position="718"/>
    </location>
</feature>
<dbReference type="PRINTS" id="PR00205">
    <property type="entry name" value="CADHERIN"/>
</dbReference>
<evidence type="ECO:0000256" key="3">
    <source>
        <dbReference type="ARBA" id="ARBA00022737"/>
    </source>
</evidence>
<dbReference type="OrthoDB" id="6379407at2759"/>
<evidence type="ECO:0000259" key="9">
    <source>
        <dbReference type="PROSITE" id="PS50025"/>
    </source>
</evidence>
<dbReference type="CDD" id="cd00110">
    <property type="entry name" value="LamG"/>
    <property type="match status" value="2"/>
</dbReference>
<evidence type="ECO:0000313" key="13">
    <source>
        <dbReference type="Proteomes" id="UP000283509"/>
    </source>
</evidence>
<dbReference type="InterPro" id="IPR000152">
    <property type="entry name" value="EGF-type_Asp/Asn_hydroxyl_site"/>
</dbReference>
<comment type="caution">
    <text evidence="6">Lacks conserved residue(s) required for the propagation of feature annotation.</text>
</comment>
<dbReference type="Gene3D" id="2.60.40.60">
    <property type="entry name" value="Cadherins"/>
    <property type="match status" value="2"/>
</dbReference>
<feature type="domain" description="EGF-like" evidence="10">
    <location>
        <begin position="481"/>
        <end position="517"/>
    </location>
</feature>
<dbReference type="SMART" id="SM00181">
    <property type="entry name" value="EGF"/>
    <property type="match status" value="4"/>
</dbReference>
<feature type="domain" description="EGF-like" evidence="10">
    <location>
        <begin position="1007"/>
        <end position="1043"/>
    </location>
</feature>
<dbReference type="InterPro" id="IPR001791">
    <property type="entry name" value="Laminin_G"/>
</dbReference>
<sequence length="1376" mass="146495">MDGRQQVDYRVLGGWGALSVDTGGGVSLWRALDREAPDGAVGVANLIAVDRGRPPLTSTATITITVADINDCPPRLLPPTTFHVPENAPPTLLGVLTATDDDVWAMGHGPPFVLSLAPSNPPFVFAQLALKFLPTQDSGRGGAELRTLGGLDREEHRQLQVAVKVADAGGLSAVETITVVIDDVNDNPMLPAAKTVYLWKTQSGGWDIPLGRVYVEDPDDWDVGDKSFAWLSAPQPPFILNSNTGNIFVSSQVREGRYELHFAVSDRVWRQERVEANVTVEFTKGWTPKTGGGGLGRLVRAVRRALGDPALDVEVVSVYGDDGAPSDAFRALHSPSPSSLVAGAGGQMASPVTVAAPAWTCVWVGVRKGPLDYMDPVKLHGLLDLHTPQLVQATNLTVTVGMPEPSPGRREGVGVIPASPSPAPDRLPPQDPSPSYLDGGRDPSSAASRPSKTLALQVVDTNATSLVTPRLAFTSECLAPESEDCTASPCLNGGRCVKLSTGQRCVCPGGSWGPRCKVLARTFTASGWAWVRHLPSCLPTTISFRILTRCPDALVLYSGPLTPVPRRPGSLPSPMIAVQVMGGRPQVLLEGVGESVKVEVKAIVNDGYWHTVHVLVDTQGVALMVDLCGRGFEESPKDDSHCVVRASWANKRSSEAWAWAGPLQVAGLAQEVVRPEDFGWSETPTTRPLEGCISHLALNGQVRLRVPSRAGRGGLTDCPAALLQLVDLGEPPYSQGSTAGCQPQETACGGARGSCGLRGECVGGLERPECECEPGWAGPECGAPTVPASLGSSSCMKMALSFTPGPRVVKMQLRVRTRGARDGPAHLAAQQRNTGLTLRVTESRGRVRIHVGSWVGHADSVHGALWETGAWHTLRVERHAHNLLVSVDDGDGWRRNESLPSLTAPILDGVTLGCLPDDASSEVNGDLSDTCVDDIRVSGRLLPLAPAVNATSWGQVDTWDQLESGCPSPASCVNTTCVPPLTCHTTWDHASCSCAPGSHLVGRSCEDVNECLWEPCLHGGTCTNLRPGYLCACGPGHAGDNCQWSRAVAVAHPLTAPAAILAVTVSLFVLVVLGVVFSLRRRRLRGRRNAGDSDCKKSCQRGTMVALKGKAVGGGKGGVVADVIYETSVECVRFRPPDADGKQTEGKTKTSSWLVIIMRMDAMVVRCGGDANYYSFRHLAANTLSSWNILFAIPLVDVSHFHRSLCLRFFAISSSGIVTVVDNRYPSFRASSRIRGANPGNKDEGNHRRLDSALRGTRPRGSSCFPLEEGSRPRGAASGEPWSDIVDPALHRHQDCNEVSLQNLRAFAEKAEAQTTMALTPVGAFVVLGIRRALAKARPAVLEEVSSPPKEKEASSPPVRKKVSSPVAERGFLSSN</sequence>
<evidence type="ECO:0000259" key="10">
    <source>
        <dbReference type="PROSITE" id="PS50026"/>
    </source>
</evidence>
<feature type="domain" description="Cadherin" evidence="11">
    <location>
        <begin position="2"/>
        <end position="76"/>
    </location>
</feature>
<dbReference type="PROSITE" id="PS01187">
    <property type="entry name" value="EGF_CA"/>
    <property type="match status" value="1"/>
</dbReference>
<reference evidence="12 13" key="1">
    <citation type="submission" date="2018-04" db="EMBL/GenBank/DDBJ databases">
        <authorList>
            <person name="Zhang X."/>
            <person name="Yuan J."/>
            <person name="Li F."/>
            <person name="Xiang J."/>
        </authorList>
    </citation>
    <scope>NUCLEOTIDE SEQUENCE [LARGE SCALE GENOMIC DNA]</scope>
    <source>
        <tissue evidence="12">Muscle</tissue>
    </source>
</reference>
<dbReference type="SMART" id="SM00282">
    <property type="entry name" value="LamG"/>
    <property type="match status" value="2"/>
</dbReference>
<dbReference type="InterPro" id="IPR013320">
    <property type="entry name" value="ConA-like_dom_sf"/>
</dbReference>
<dbReference type="GO" id="GO:0016020">
    <property type="term" value="C:membrane"/>
    <property type="evidence" value="ECO:0007669"/>
    <property type="project" value="InterPro"/>
</dbReference>
<dbReference type="InterPro" id="IPR018097">
    <property type="entry name" value="EGF_Ca-bd_CS"/>
</dbReference>
<dbReference type="STRING" id="6689.A0A423U3L1"/>
<feature type="region of interest" description="Disordered" evidence="7">
    <location>
        <begin position="401"/>
        <end position="452"/>
    </location>
</feature>
<dbReference type="PROSITE" id="PS01186">
    <property type="entry name" value="EGF_2"/>
    <property type="match status" value="1"/>
</dbReference>
<dbReference type="Pfam" id="PF02210">
    <property type="entry name" value="Laminin_G_2"/>
    <property type="match status" value="1"/>
</dbReference>
<dbReference type="CDD" id="cd00054">
    <property type="entry name" value="EGF_CA"/>
    <property type="match status" value="2"/>
</dbReference>
<feature type="disulfide bond" evidence="6">
    <location>
        <begin position="772"/>
        <end position="781"/>
    </location>
</feature>
<feature type="domain" description="EGF-like" evidence="10">
    <location>
        <begin position="744"/>
        <end position="782"/>
    </location>
</feature>
<dbReference type="GO" id="GO:0007156">
    <property type="term" value="P:homophilic cell adhesion via plasma membrane adhesion molecules"/>
    <property type="evidence" value="ECO:0007669"/>
    <property type="project" value="InterPro"/>
</dbReference>
<feature type="domain" description="Laminin G" evidence="9">
    <location>
        <begin position="785"/>
        <end position="966"/>
    </location>
</feature>
<dbReference type="InterPro" id="IPR002126">
    <property type="entry name" value="Cadherin-like_dom"/>
</dbReference>
<dbReference type="SMART" id="SM00112">
    <property type="entry name" value="CA"/>
    <property type="match status" value="2"/>
</dbReference>
<keyword evidence="3" id="KW-0677">Repeat</keyword>
<gene>
    <name evidence="12" type="ORF">C7M84_023542</name>
</gene>
<keyword evidence="4 6" id="KW-1015">Disulfide bond</keyword>
<dbReference type="Gene3D" id="2.60.120.200">
    <property type="match status" value="2"/>
</dbReference>
<evidence type="ECO:0000256" key="7">
    <source>
        <dbReference type="SAM" id="MobiDB-lite"/>
    </source>
</evidence>
<evidence type="ECO:0000313" key="12">
    <source>
        <dbReference type="EMBL" id="ROT83285.1"/>
    </source>
</evidence>
<dbReference type="GO" id="GO:0007163">
    <property type="term" value="P:establishment or maintenance of cell polarity"/>
    <property type="evidence" value="ECO:0007669"/>
    <property type="project" value="UniProtKB-ARBA"/>
</dbReference>
<feature type="compositionally biased region" description="Pro residues" evidence="7">
    <location>
        <begin position="419"/>
        <end position="432"/>
    </location>
</feature>
<dbReference type="GO" id="GO:0005509">
    <property type="term" value="F:calcium ion binding"/>
    <property type="evidence" value="ECO:0007669"/>
    <property type="project" value="UniProtKB-UniRule"/>
</dbReference>
<dbReference type="PROSITE" id="PS50025">
    <property type="entry name" value="LAM_G_DOMAIN"/>
    <property type="match status" value="2"/>
</dbReference>
<dbReference type="SUPFAM" id="SSF49899">
    <property type="entry name" value="Concanavalin A-like lectins/glucanases"/>
    <property type="match status" value="2"/>
</dbReference>